<dbReference type="Pfam" id="PF02626">
    <property type="entry name" value="CT_A_B"/>
    <property type="match status" value="1"/>
</dbReference>
<keyword evidence="6" id="KW-1185">Reference proteome</keyword>
<evidence type="ECO:0000256" key="2">
    <source>
        <dbReference type="ARBA" id="ARBA00022801"/>
    </source>
</evidence>
<dbReference type="EMBL" id="JARMQG010000340">
    <property type="protein sequence ID" value="MED3564426.1"/>
    <property type="molecule type" value="Genomic_DNA"/>
</dbReference>
<protein>
    <recommendedName>
        <fullName evidence="4">Carboxyltransferase domain-containing protein</fullName>
    </recommendedName>
</protein>
<proteinExistence type="predicted"/>
<dbReference type="Proteomes" id="UP001330749">
    <property type="component" value="Unassembled WGS sequence"/>
</dbReference>
<dbReference type="RefSeq" id="WP_327969559.1">
    <property type="nucleotide sequence ID" value="NZ_JARMQG010000340.1"/>
</dbReference>
<dbReference type="InterPro" id="IPR003778">
    <property type="entry name" value="CT_A_B"/>
</dbReference>
<sequence length="94" mass="10492">MGELRSLNCHIDKDSLKQATRPVFDKWANKMHDGTTGGGFVTIGTVISHDLDRIAQSRPLSTSRFLAVTIEQAIDARKERQKTINELAELLNTI</sequence>
<evidence type="ECO:0000313" key="6">
    <source>
        <dbReference type="Proteomes" id="UP001330749"/>
    </source>
</evidence>
<dbReference type="Gene3D" id="2.40.100.10">
    <property type="entry name" value="Cyclophilin-like"/>
    <property type="match status" value="1"/>
</dbReference>
<gene>
    <name evidence="5" type="ORF">P4447_18590</name>
</gene>
<evidence type="ECO:0000313" key="5">
    <source>
        <dbReference type="EMBL" id="MED3564426.1"/>
    </source>
</evidence>
<feature type="domain" description="Carboxyltransferase" evidence="4">
    <location>
        <begin position="31"/>
        <end position="65"/>
    </location>
</feature>
<keyword evidence="2" id="KW-0378">Hydrolase</keyword>
<evidence type="ECO:0000256" key="3">
    <source>
        <dbReference type="ARBA" id="ARBA00022840"/>
    </source>
</evidence>
<reference evidence="5 6" key="1">
    <citation type="submission" date="2023-03" db="EMBL/GenBank/DDBJ databases">
        <title>Bacillus Genome Sequencing.</title>
        <authorList>
            <person name="Dunlap C."/>
        </authorList>
    </citation>
    <scope>NUCLEOTIDE SEQUENCE [LARGE SCALE GENOMIC DNA]</scope>
    <source>
        <strain evidence="5 6">B-14544</strain>
    </source>
</reference>
<comment type="caution">
    <text evidence="5">The sequence shown here is derived from an EMBL/GenBank/DDBJ whole genome shotgun (WGS) entry which is preliminary data.</text>
</comment>
<organism evidence="5 6">
    <name type="scientific">Bacillus xiapuensis</name>
    <dbReference type="NCBI Taxonomy" id="2014075"/>
    <lineage>
        <taxon>Bacteria</taxon>
        <taxon>Bacillati</taxon>
        <taxon>Bacillota</taxon>
        <taxon>Bacilli</taxon>
        <taxon>Bacillales</taxon>
        <taxon>Bacillaceae</taxon>
        <taxon>Bacillus</taxon>
    </lineage>
</organism>
<evidence type="ECO:0000259" key="4">
    <source>
        <dbReference type="Pfam" id="PF02626"/>
    </source>
</evidence>
<accession>A0ABU6NDY7</accession>
<keyword evidence="3" id="KW-0067">ATP-binding</keyword>
<evidence type="ECO:0000256" key="1">
    <source>
        <dbReference type="ARBA" id="ARBA00022741"/>
    </source>
</evidence>
<keyword evidence="1" id="KW-0547">Nucleotide-binding</keyword>
<name>A0ABU6NDY7_9BACI</name>
<dbReference type="InterPro" id="IPR029000">
    <property type="entry name" value="Cyclophilin-like_dom_sf"/>
</dbReference>